<accession>A0A3Q8SBX6</accession>
<dbReference type="InterPro" id="IPR014729">
    <property type="entry name" value="Rossmann-like_a/b/a_fold"/>
</dbReference>
<dbReference type="InterPro" id="IPR003721">
    <property type="entry name" value="Pantoate_ligase"/>
</dbReference>
<evidence type="ECO:0000313" key="11">
    <source>
        <dbReference type="Proteomes" id="UP000273145"/>
    </source>
</evidence>
<dbReference type="InterPro" id="IPR042176">
    <property type="entry name" value="Pantoate_ligase_C"/>
</dbReference>
<dbReference type="GO" id="GO:0005829">
    <property type="term" value="C:cytosol"/>
    <property type="evidence" value="ECO:0007669"/>
    <property type="project" value="TreeGrafter"/>
</dbReference>
<feature type="binding site" evidence="8">
    <location>
        <begin position="153"/>
        <end position="156"/>
    </location>
    <ligand>
        <name>ATP</name>
        <dbReference type="ChEBI" id="CHEBI:30616"/>
    </ligand>
</feature>
<keyword evidence="11" id="KW-1185">Reference proteome</keyword>
<feature type="active site" description="Proton donor" evidence="8">
    <location>
        <position position="43"/>
    </location>
</feature>
<comment type="subcellular location">
    <subcellularLocation>
        <location evidence="8">Cytoplasm</location>
    </subcellularLocation>
</comment>
<comment type="function">
    <text evidence="8">Catalyzes the condensation of pantoate with beta-alanine in an ATP-dependent reaction via a pantoyl-adenylate intermediate.</text>
</comment>
<evidence type="ECO:0000256" key="8">
    <source>
        <dbReference type="HAMAP-Rule" id="MF_00158"/>
    </source>
</evidence>
<keyword evidence="4 8" id="KW-0566">Pantothenate biosynthesis</keyword>
<gene>
    <name evidence="8" type="primary">panC</name>
    <name evidence="10" type="ORF">EIM92_14420</name>
</gene>
<feature type="binding site" evidence="8">
    <location>
        <begin position="36"/>
        <end position="43"/>
    </location>
    <ligand>
        <name>ATP</name>
        <dbReference type="ChEBI" id="CHEBI:30616"/>
    </ligand>
</feature>
<feature type="coiled-coil region" evidence="9">
    <location>
        <begin position="208"/>
        <end position="240"/>
    </location>
</feature>
<evidence type="ECO:0000256" key="6">
    <source>
        <dbReference type="ARBA" id="ARBA00022840"/>
    </source>
</evidence>
<comment type="similarity">
    <text evidence="2 8">Belongs to the pantothenate synthetase family.</text>
</comment>
<evidence type="ECO:0000313" key="10">
    <source>
        <dbReference type="EMBL" id="AZK47206.1"/>
    </source>
</evidence>
<comment type="subunit">
    <text evidence="8">Homodimer.</text>
</comment>
<dbReference type="GO" id="GO:0004592">
    <property type="term" value="F:pantoate-beta-alanine ligase activity"/>
    <property type="evidence" value="ECO:0007669"/>
    <property type="project" value="UniProtKB-UniRule"/>
</dbReference>
<dbReference type="PANTHER" id="PTHR21299">
    <property type="entry name" value="CYTIDYLATE KINASE/PANTOATE-BETA-ALANINE LIGASE"/>
    <property type="match status" value="1"/>
</dbReference>
<dbReference type="UniPathway" id="UPA00028">
    <property type="reaction ID" value="UER00005"/>
</dbReference>
<dbReference type="GO" id="GO:0005524">
    <property type="term" value="F:ATP binding"/>
    <property type="evidence" value="ECO:0007669"/>
    <property type="project" value="UniProtKB-KW"/>
</dbReference>
<evidence type="ECO:0000256" key="3">
    <source>
        <dbReference type="ARBA" id="ARBA00022598"/>
    </source>
</evidence>
<name>A0A3Q8SBX6_9BACL</name>
<evidence type="ECO:0000256" key="4">
    <source>
        <dbReference type="ARBA" id="ARBA00022655"/>
    </source>
</evidence>
<dbReference type="HAMAP" id="MF_00158">
    <property type="entry name" value="PanC"/>
    <property type="match status" value="1"/>
</dbReference>
<dbReference type="AlphaFoldDB" id="A0A3Q8SBX6"/>
<comment type="catalytic activity">
    <reaction evidence="7 8">
        <text>(R)-pantoate + beta-alanine + ATP = (R)-pantothenate + AMP + diphosphate + H(+)</text>
        <dbReference type="Rhea" id="RHEA:10912"/>
        <dbReference type="ChEBI" id="CHEBI:15378"/>
        <dbReference type="ChEBI" id="CHEBI:15980"/>
        <dbReference type="ChEBI" id="CHEBI:29032"/>
        <dbReference type="ChEBI" id="CHEBI:30616"/>
        <dbReference type="ChEBI" id="CHEBI:33019"/>
        <dbReference type="ChEBI" id="CHEBI:57966"/>
        <dbReference type="ChEBI" id="CHEBI:456215"/>
        <dbReference type="EC" id="6.3.2.1"/>
    </reaction>
</comment>
<comment type="pathway">
    <text evidence="1 8">Cofactor biosynthesis; (R)-pantothenate biosynthesis; (R)-pantothenate from (R)-pantoate and beta-alanine: step 1/1.</text>
</comment>
<evidence type="ECO:0000256" key="9">
    <source>
        <dbReference type="SAM" id="Coils"/>
    </source>
</evidence>
<evidence type="ECO:0000256" key="7">
    <source>
        <dbReference type="ARBA" id="ARBA00048258"/>
    </source>
</evidence>
<dbReference type="RefSeq" id="WP_125083242.1">
    <property type="nucleotide sequence ID" value="NZ_CP034248.1"/>
</dbReference>
<dbReference type="InterPro" id="IPR004821">
    <property type="entry name" value="Cyt_trans-like"/>
</dbReference>
<keyword evidence="3 8" id="KW-0436">Ligase</keyword>
<reference evidence="10 11" key="1">
    <citation type="submission" date="2018-11" db="EMBL/GenBank/DDBJ databases">
        <title>Genome sequencing of Paenibacillus lentus DSM25539(T).</title>
        <authorList>
            <person name="Kook J.-K."/>
            <person name="Park S.-N."/>
            <person name="Lim Y.K."/>
        </authorList>
    </citation>
    <scope>NUCLEOTIDE SEQUENCE [LARGE SCALE GENOMIC DNA]</scope>
    <source>
        <strain evidence="10 11">DSM 25539</strain>
    </source>
</reference>
<dbReference type="Proteomes" id="UP000273145">
    <property type="component" value="Chromosome"/>
</dbReference>
<organism evidence="10 11">
    <name type="scientific">Paenibacillus lentus</name>
    <dbReference type="NCBI Taxonomy" id="1338368"/>
    <lineage>
        <taxon>Bacteria</taxon>
        <taxon>Bacillati</taxon>
        <taxon>Bacillota</taxon>
        <taxon>Bacilli</taxon>
        <taxon>Bacillales</taxon>
        <taxon>Paenibacillaceae</taxon>
        <taxon>Paenibacillus</taxon>
    </lineage>
</organism>
<proteinExistence type="inferred from homology"/>
<keyword evidence="9" id="KW-0175">Coiled coil</keyword>
<dbReference type="Gene3D" id="3.30.1300.10">
    <property type="entry name" value="Pantoate-beta-alanine ligase, C-terminal domain"/>
    <property type="match status" value="1"/>
</dbReference>
<feature type="binding site" evidence="8">
    <location>
        <position position="159"/>
    </location>
    <ligand>
        <name>(R)-pantoate</name>
        <dbReference type="ChEBI" id="CHEBI:15980"/>
    </ligand>
</feature>
<feature type="binding site" evidence="8">
    <location>
        <begin position="190"/>
        <end position="193"/>
    </location>
    <ligand>
        <name>ATP</name>
        <dbReference type="ChEBI" id="CHEBI:30616"/>
    </ligand>
</feature>
<evidence type="ECO:0000256" key="2">
    <source>
        <dbReference type="ARBA" id="ARBA00009256"/>
    </source>
</evidence>
<dbReference type="GO" id="GO:0015940">
    <property type="term" value="P:pantothenate biosynthetic process"/>
    <property type="evidence" value="ECO:0007669"/>
    <property type="project" value="UniProtKB-UniRule"/>
</dbReference>
<dbReference type="EMBL" id="CP034248">
    <property type="protein sequence ID" value="AZK47206.1"/>
    <property type="molecule type" value="Genomic_DNA"/>
</dbReference>
<evidence type="ECO:0000256" key="5">
    <source>
        <dbReference type="ARBA" id="ARBA00022741"/>
    </source>
</evidence>
<dbReference type="Gene3D" id="3.40.50.620">
    <property type="entry name" value="HUPs"/>
    <property type="match status" value="1"/>
</dbReference>
<dbReference type="PANTHER" id="PTHR21299:SF1">
    <property type="entry name" value="PANTOATE--BETA-ALANINE LIGASE"/>
    <property type="match status" value="1"/>
</dbReference>
<keyword evidence="8" id="KW-0963">Cytoplasm</keyword>
<dbReference type="FunFam" id="3.40.50.620:FF:000013">
    <property type="entry name" value="Pantothenate synthetase"/>
    <property type="match status" value="1"/>
</dbReference>
<comment type="miscellaneous">
    <text evidence="8">The reaction proceeds by a bi uni uni bi ping pong mechanism.</text>
</comment>
<feature type="binding site" evidence="8">
    <location>
        <position position="182"/>
    </location>
    <ligand>
        <name>ATP</name>
        <dbReference type="ChEBI" id="CHEBI:30616"/>
    </ligand>
</feature>
<feature type="binding site" evidence="8">
    <location>
        <position position="67"/>
    </location>
    <ligand>
        <name>(R)-pantoate</name>
        <dbReference type="ChEBI" id="CHEBI:15980"/>
    </ligand>
</feature>
<dbReference type="KEGG" id="plen:EIM92_14420"/>
<feature type="binding site" evidence="8">
    <location>
        <position position="67"/>
    </location>
    <ligand>
        <name>beta-alanine</name>
        <dbReference type="ChEBI" id="CHEBI:57966"/>
    </ligand>
</feature>
<dbReference type="Pfam" id="PF02569">
    <property type="entry name" value="Pantoate_ligase"/>
    <property type="match status" value="1"/>
</dbReference>
<sequence>MIVLTDIEDVRAHLRAERLAAAREGKELQVGFVPTMGFLHDGHASLLRNARMDNDLVVLSIFVNPIQFGPNEDFERYPRDRDKDMSLAKREGVDIVFLPTVEEMYPEPTKTKVLVSELTDHLCGAARPGHFDGVTTVVNKLLNIVAPQRAYFGQKDAQQVAVVTQMVMDLNMDVEIIPCPIVREEDGLALSSRNVYLTPDERQAALVLSRSLRQAEQLARESEEATVEDLSQELVQMIESEPEAKIDYAEVRRFPSLASLPGSMRVKEVEGKILLAVAVKFGTTRLIDNVILTMEGDK</sequence>
<evidence type="ECO:0000256" key="1">
    <source>
        <dbReference type="ARBA" id="ARBA00004990"/>
    </source>
</evidence>
<dbReference type="CDD" id="cd00560">
    <property type="entry name" value="PanC"/>
    <property type="match status" value="1"/>
</dbReference>
<protein>
    <recommendedName>
        <fullName evidence="8">Pantothenate synthetase</fullName>
        <shortName evidence="8">PS</shortName>
        <ecNumber evidence="8">6.3.2.1</ecNumber>
    </recommendedName>
    <alternativeName>
        <fullName evidence="8">Pantoate--beta-alanine ligase</fullName>
    </alternativeName>
    <alternativeName>
        <fullName evidence="8">Pantoate-activating enzyme</fullName>
    </alternativeName>
</protein>
<dbReference type="EC" id="6.3.2.1" evidence="8"/>
<keyword evidence="6 8" id="KW-0067">ATP-binding</keyword>
<dbReference type="NCBIfam" id="TIGR00125">
    <property type="entry name" value="cyt_tran_rel"/>
    <property type="match status" value="1"/>
</dbReference>
<dbReference type="NCBIfam" id="TIGR00018">
    <property type="entry name" value="panC"/>
    <property type="match status" value="1"/>
</dbReference>
<dbReference type="SUPFAM" id="SSF52374">
    <property type="entry name" value="Nucleotidylyl transferase"/>
    <property type="match status" value="1"/>
</dbReference>
<dbReference type="OrthoDB" id="9773087at2"/>
<keyword evidence="5 8" id="KW-0547">Nucleotide-binding</keyword>